<comment type="similarity">
    <text evidence="2">Belongs to the GPC1 family.</text>
</comment>
<keyword evidence="10" id="KW-0594">Phospholipid biosynthesis</keyword>
<feature type="transmembrane region" description="Helical" evidence="14">
    <location>
        <begin position="272"/>
        <end position="290"/>
    </location>
</feature>
<keyword evidence="11" id="KW-1208">Phospholipid metabolism</keyword>
<dbReference type="OrthoDB" id="406287at2759"/>
<gene>
    <name evidence="15" type="ORF">E3P90_02889</name>
</gene>
<evidence type="ECO:0000256" key="1">
    <source>
        <dbReference type="ARBA" id="ARBA00004141"/>
    </source>
</evidence>
<evidence type="ECO:0000256" key="6">
    <source>
        <dbReference type="ARBA" id="ARBA00022692"/>
    </source>
</evidence>
<evidence type="ECO:0000313" key="15">
    <source>
        <dbReference type="EMBL" id="TIB10263.1"/>
    </source>
</evidence>
<dbReference type="Proteomes" id="UP000306954">
    <property type="component" value="Unassembled WGS sequence"/>
</dbReference>
<evidence type="ECO:0000256" key="12">
    <source>
        <dbReference type="ARBA" id="ARBA00023315"/>
    </source>
</evidence>
<feature type="compositionally biased region" description="Basic and acidic residues" evidence="13">
    <location>
        <begin position="460"/>
        <end position="476"/>
    </location>
</feature>
<feature type="transmembrane region" description="Helical" evidence="14">
    <location>
        <begin position="172"/>
        <end position="194"/>
    </location>
</feature>
<evidence type="ECO:0000256" key="3">
    <source>
        <dbReference type="ARBA" id="ARBA00019082"/>
    </source>
</evidence>
<evidence type="ECO:0000256" key="8">
    <source>
        <dbReference type="ARBA" id="ARBA00023098"/>
    </source>
</evidence>
<comment type="subcellular location">
    <subcellularLocation>
        <location evidence="1">Membrane</location>
        <topology evidence="1">Multi-pass membrane protein</topology>
    </subcellularLocation>
</comment>
<evidence type="ECO:0000256" key="13">
    <source>
        <dbReference type="SAM" id="MobiDB-lite"/>
    </source>
</evidence>
<feature type="transmembrane region" description="Helical" evidence="14">
    <location>
        <begin position="377"/>
        <end position="398"/>
    </location>
</feature>
<feature type="transmembrane region" description="Helical" evidence="14">
    <location>
        <begin position="215"/>
        <end position="235"/>
    </location>
</feature>
<dbReference type="InterPro" id="IPR021261">
    <property type="entry name" value="GPCAT"/>
</dbReference>
<reference evidence="15 16" key="1">
    <citation type="submission" date="2019-03" db="EMBL/GenBank/DDBJ databases">
        <title>Sequencing 23 genomes of Wallemia ichthyophaga.</title>
        <authorList>
            <person name="Gostincar C."/>
        </authorList>
    </citation>
    <scope>NUCLEOTIDE SEQUENCE [LARGE SCALE GENOMIC DNA]</scope>
    <source>
        <strain evidence="15 16">EXF-8621</strain>
    </source>
</reference>
<evidence type="ECO:0000256" key="7">
    <source>
        <dbReference type="ARBA" id="ARBA00022989"/>
    </source>
</evidence>
<protein>
    <recommendedName>
        <fullName evidence="3">Glycerophosphocholine acyltransferase 1</fullName>
    </recommendedName>
</protein>
<feature type="region of interest" description="Disordered" evidence="13">
    <location>
        <begin position="442"/>
        <end position="476"/>
    </location>
</feature>
<feature type="transmembrane region" description="Helical" evidence="14">
    <location>
        <begin position="310"/>
        <end position="329"/>
    </location>
</feature>
<keyword evidence="5" id="KW-0808">Transferase</keyword>
<evidence type="ECO:0000256" key="2">
    <source>
        <dbReference type="ARBA" id="ARBA00006675"/>
    </source>
</evidence>
<keyword evidence="6 14" id="KW-0812">Transmembrane</keyword>
<evidence type="ECO:0000256" key="9">
    <source>
        <dbReference type="ARBA" id="ARBA00023136"/>
    </source>
</evidence>
<dbReference type="EMBL" id="SPOF01000032">
    <property type="protein sequence ID" value="TIB10263.1"/>
    <property type="molecule type" value="Genomic_DNA"/>
</dbReference>
<keyword evidence="7 14" id="KW-1133">Transmembrane helix</keyword>
<dbReference type="GO" id="GO:0006656">
    <property type="term" value="P:phosphatidylcholine biosynthetic process"/>
    <property type="evidence" value="ECO:0007669"/>
    <property type="project" value="TreeGrafter"/>
</dbReference>
<keyword evidence="12" id="KW-0012">Acyltransferase</keyword>
<evidence type="ECO:0000256" key="5">
    <source>
        <dbReference type="ARBA" id="ARBA00022679"/>
    </source>
</evidence>
<dbReference type="PANTHER" id="PTHR31201">
    <property type="entry name" value="OS01G0585100 PROTEIN"/>
    <property type="match status" value="1"/>
</dbReference>
<evidence type="ECO:0000256" key="11">
    <source>
        <dbReference type="ARBA" id="ARBA00023264"/>
    </source>
</evidence>
<keyword evidence="8" id="KW-0443">Lipid metabolism</keyword>
<dbReference type="GO" id="GO:0016020">
    <property type="term" value="C:membrane"/>
    <property type="evidence" value="ECO:0007669"/>
    <property type="project" value="UniProtKB-SubCell"/>
</dbReference>
<accession>A0A4T0H8Z8</accession>
<feature type="transmembrane region" description="Helical" evidence="14">
    <location>
        <begin position="404"/>
        <end position="424"/>
    </location>
</feature>
<dbReference type="PANTHER" id="PTHR31201:SF1">
    <property type="entry name" value="GLYCEROPHOSPHOCHOLINE ACYLTRANSFERASE 1"/>
    <property type="match status" value="1"/>
</dbReference>
<comment type="caution">
    <text evidence="15">The sequence shown here is derived from an EMBL/GenBank/DDBJ whole genome shotgun (WGS) entry which is preliminary data.</text>
</comment>
<evidence type="ECO:0000313" key="16">
    <source>
        <dbReference type="Proteomes" id="UP000306954"/>
    </source>
</evidence>
<dbReference type="Pfam" id="PF10998">
    <property type="entry name" value="DUF2838"/>
    <property type="match status" value="1"/>
</dbReference>
<feature type="transmembrane region" description="Helical" evidence="14">
    <location>
        <begin position="241"/>
        <end position="260"/>
    </location>
</feature>
<evidence type="ECO:0000256" key="10">
    <source>
        <dbReference type="ARBA" id="ARBA00023209"/>
    </source>
</evidence>
<dbReference type="GO" id="GO:0016746">
    <property type="term" value="F:acyltransferase activity"/>
    <property type="evidence" value="ECO:0007669"/>
    <property type="project" value="UniProtKB-KW"/>
</dbReference>
<evidence type="ECO:0000256" key="4">
    <source>
        <dbReference type="ARBA" id="ARBA00022516"/>
    </source>
</evidence>
<proteinExistence type="inferred from homology"/>
<name>A0A4T0H8Z8_WALIC</name>
<keyword evidence="4" id="KW-0444">Lipid biosynthesis</keyword>
<keyword evidence="9 14" id="KW-0472">Membrane</keyword>
<sequence>MSDIGRSNSDYESSDDDITWPSAFTLIDCKVLSIQRHHSNPIKVIDTYVDARIDLIERRLHETSDKLRERATSAKEKAAEIIRSRGSGTRIDESSNEDDGDKKLPAAAARAKDFYEREAAKYKLLLSKRVQNLSTKWKDAKVVQLRDKMSFCFGCCIQRTWKCVTLCSQSNMAAYIVHCSDSLLLTAVGAVSFYPVKQLTYRSRAYTYKQLKYHYFLFDMCYYATILNLAFLWLFSSSEAVFVAAYCMTMGPLAFAVITWRNSLVFHSFDKTTSLFIHMYPPLVFHAIIFDYPNATDRFPALEGIHKLQPGMALLYTSMIYLIWQALYWKYILIERRHKIGEGKGQRTTSFSYMLHHNHGLIGRTLSNIAPKWRESAFMFMQFAYTIVTLLPAVFILYDSKVASGMFLLFIFGVSTWNGASYYVEVFGRRFEKELDALRKELEASSSNGDADDDVSTAKPECEESNGKNPSSKKDS</sequence>
<dbReference type="AlphaFoldDB" id="A0A4T0H8Z8"/>
<organism evidence="15 16">
    <name type="scientific">Wallemia ichthyophaga</name>
    <dbReference type="NCBI Taxonomy" id="245174"/>
    <lineage>
        <taxon>Eukaryota</taxon>
        <taxon>Fungi</taxon>
        <taxon>Dikarya</taxon>
        <taxon>Basidiomycota</taxon>
        <taxon>Wallemiomycotina</taxon>
        <taxon>Wallemiomycetes</taxon>
        <taxon>Wallemiales</taxon>
        <taxon>Wallemiaceae</taxon>
        <taxon>Wallemia</taxon>
    </lineage>
</organism>
<evidence type="ECO:0000256" key="14">
    <source>
        <dbReference type="SAM" id="Phobius"/>
    </source>
</evidence>